<dbReference type="Pfam" id="PF00106">
    <property type="entry name" value="adh_short"/>
    <property type="match status" value="1"/>
</dbReference>
<dbReference type="PROSITE" id="PS51405">
    <property type="entry name" value="HEME_HALOPEROXIDASE"/>
    <property type="match status" value="1"/>
</dbReference>
<keyword evidence="1 5" id="KW-0560">Oxidoreductase</keyword>
<dbReference type="VEuPathDB" id="FungiDB:F4678DRAFT_360450"/>
<dbReference type="InterPro" id="IPR000028">
    <property type="entry name" value="Chloroperoxidase"/>
</dbReference>
<evidence type="ECO:0000259" key="4">
    <source>
        <dbReference type="PROSITE" id="PS51405"/>
    </source>
</evidence>
<keyword evidence="6" id="KW-1185">Reference proteome</keyword>
<evidence type="ECO:0000313" key="6">
    <source>
        <dbReference type="Proteomes" id="UP001148614"/>
    </source>
</evidence>
<dbReference type="Gene3D" id="3.40.50.720">
    <property type="entry name" value="NAD(P)-binding Rossmann-like Domain"/>
    <property type="match status" value="1"/>
</dbReference>
<dbReference type="Pfam" id="PF11951">
    <property type="entry name" value="Fungal_trans_2"/>
    <property type="match status" value="1"/>
</dbReference>
<accession>A0A9W8NJI4</accession>
<dbReference type="InterPro" id="IPR002347">
    <property type="entry name" value="SDR_fam"/>
</dbReference>
<dbReference type="Pfam" id="PF01328">
    <property type="entry name" value="Peroxidase_2"/>
    <property type="match status" value="1"/>
</dbReference>
<evidence type="ECO:0000256" key="3">
    <source>
        <dbReference type="SAM" id="SignalP"/>
    </source>
</evidence>
<dbReference type="SUPFAM" id="SSF47571">
    <property type="entry name" value="Cloroperoxidase"/>
    <property type="match status" value="1"/>
</dbReference>
<dbReference type="GO" id="GO:0004601">
    <property type="term" value="F:peroxidase activity"/>
    <property type="evidence" value="ECO:0007669"/>
    <property type="project" value="UniProtKB-KW"/>
</dbReference>
<dbReference type="VEuPathDB" id="FungiDB:F4678DRAFT_454322"/>
<evidence type="ECO:0000256" key="1">
    <source>
        <dbReference type="ARBA" id="ARBA00023002"/>
    </source>
</evidence>
<proteinExistence type="predicted"/>
<dbReference type="EMBL" id="JANPWZ010000233">
    <property type="protein sequence ID" value="KAJ3578298.1"/>
    <property type="molecule type" value="Genomic_DNA"/>
</dbReference>
<keyword evidence="2" id="KW-0539">Nucleus</keyword>
<dbReference type="Pfam" id="PF11374">
    <property type="entry name" value="DUF3176"/>
    <property type="match status" value="1"/>
</dbReference>
<sequence length="1742" mass="192233">MQPKLFLRLPLLPLLVFAFPQYTPESFRHLPSAYLHRDTSDAAPSSVFVSRQAPGVIPPFDAEKQLVSTKGKHAFVPPRSSDKRGPCPGLNALANHGYIPHNGVATVAEIVKGSMDVFGMGTDLATFLAIYGAVFDGDLTSFSIGGPPTSLLGLGNLLIAPQGLSGSHNKYEGDVSPIFGDLYQYGNNLPQALQFKTLYELGQENGDSVDLDILEQYRIQRFNQSVAENPYFFNAPFSGIAVSSAAYFFIYRFMGNKSAENQEGVLDGETLKSFYGVTGDYPDFIVTPGHSRIPDNWYKRHPVDYYTLPYLTLEALPLNLRHTQFLSVGGNTGTTNSFVGVDPSDLTNGVYNAASLLEGNNAFCFSMQLASVLAPDLLLGLYNDITQALGTLKSAVDDATRGLGCSAVAYSAAPNVVLFLEQFCIKLDRTSCNCKTPLLTKARAEKRRLGSDSTAPGSRLEEPASWGLEISGLVVSALLLAAQVGVLIWVMDKPYYEVWKVPLSLNTVVAIITITYKACILHAVGEAIGQLKWVDFKTRPRRLKEFELYDATSRGPQGALELVLKVRWGLATFGAFIVLLSLAVDPFIQQVIELTPSNVVTPDTTAVFGFARSYNTGQRQASQIQRCGGACSWNTTYKSLGFTSTCRNITEAAEAAKACSTEDYTIYCNYTTPAGVYFSTEYVRTDSATSLIVAVNDTFYSSLPGLEIEPRLSPEFLQVAVFQSNNAWSTNFNADEIIPDNITECTLSLSLHEYSNITANGSDISFSQETRQLEPAWYLPDTETGEITLLFNQSEAGVIDPPLRVNAFDFASAILFFESSAFRSHIISGNAQKGKDTDRVGTGGAFLNADVPTVFTALAKSMTDYVRSLSKGPNVETGKGSRIESIVFVRIRWEWLALPIIEELAAIAFVVWTLLVCELDVTALVLTADPGQRLTIKLNTSLTACYILTGFIMPRGQIPKEVIPTLKDLSTTFVLSSSASGSSRVLSEIPKALSADDPCRKRRAHLKSRAGCENCRRRRVKVGNPVKKRHRGDLCQRDMQRTSTLSIPRMSTQFLSPCSKSADATVNLLHMKLFHHFQTSTRQTLMCGQEAWDHVLQLAFEYDYLMNAILCVAARHLSIIRPDDPTYGTVAANHLCRASSGLRNELSKGGDSMHLDSFLATSVLIYYDTWTNTDYFLPRQDGDIESDAWTDRVFEFSSSLKKILLNCFQRPWEQPSVFRRSLVNNPADELASKFDISFDEVARYEQFFSYQTPISIEMLNEPLAKVVGEIQIRNSDSKPDYVHRMQGTLDAEEDVYAPVARRLCLILPLLSQYRFQDSTPNLAPSSMMPLLAKFILSFPLLGWSAFPTLIKRGDLHALFLLYHFYRTSRMFLSHSDWWWARKRATVAEAVLRERLLTAHEKMVNLSDVVTSNKRISSELPAGLVAVFVGGTSGIGEYTLKAFVRYARAPKIIFVGRSQEAANRILSECRQLNPEGQFDFIRADVSLIKNVNDVCEQIKEKVSVINLLFESQGSMAFESETDEGLPVSFALATHSRLRFIMNLLPHLQRAPSLRRVVSVGAATCEGAIDLSNISGRGFPLYQWRDQLAAIGTLTLEEMQHRAPDVAFIHTIPGVVESGIMRDVQLTLRLSIIIGISRLLAPFINVPPAESGERHVFTATSASFAPSQGAGNAGVLLEGLPLEICRGTNGLMGSGTYSLSPKNDPAPLKVEEVLRRHREDGTAKKVWDSITADFTRIKSNEVAA</sequence>
<evidence type="ECO:0000313" key="5">
    <source>
        <dbReference type="EMBL" id="KAJ3578298.1"/>
    </source>
</evidence>
<evidence type="ECO:0000256" key="2">
    <source>
        <dbReference type="ARBA" id="ARBA00023242"/>
    </source>
</evidence>
<dbReference type="VEuPathDB" id="FungiDB:F4678DRAFT_468005"/>
<dbReference type="PANTHER" id="PTHR47534:SF3">
    <property type="entry name" value="ALCOHOL DEHYDROGENASE-LIKE C-TERMINAL DOMAIN-CONTAINING PROTEIN"/>
    <property type="match status" value="1"/>
</dbReference>
<dbReference type="SUPFAM" id="SSF51735">
    <property type="entry name" value="NAD(P)-binding Rossmann-fold domains"/>
    <property type="match status" value="1"/>
</dbReference>
<dbReference type="Proteomes" id="UP001148614">
    <property type="component" value="Unassembled WGS sequence"/>
</dbReference>
<dbReference type="VEuPathDB" id="FungiDB:F4678DRAFT_480584"/>
<dbReference type="PANTHER" id="PTHR47534">
    <property type="entry name" value="YALI0E05731P"/>
    <property type="match status" value="1"/>
</dbReference>
<feature type="chain" id="PRO_5040939003" evidence="3">
    <location>
        <begin position="19"/>
        <end position="1742"/>
    </location>
</feature>
<organism evidence="5 6">
    <name type="scientific">Xylaria arbuscula</name>
    <dbReference type="NCBI Taxonomy" id="114810"/>
    <lineage>
        <taxon>Eukaryota</taxon>
        <taxon>Fungi</taxon>
        <taxon>Dikarya</taxon>
        <taxon>Ascomycota</taxon>
        <taxon>Pezizomycotina</taxon>
        <taxon>Sordariomycetes</taxon>
        <taxon>Xylariomycetidae</taxon>
        <taxon>Xylariales</taxon>
        <taxon>Xylariaceae</taxon>
        <taxon>Xylaria</taxon>
    </lineage>
</organism>
<dbReference type="InterPro" id="IPR052228">
    <property type="entry name" value="Sec_Metab_Biosynth_Oxidored"/>
</dbReference>
<feature type="domain" description="Heme haloperoxidase family profile" evidence="4">
    <location>
        <begin position="71"/>
        <end position="313"/>
    </location>
</feature>
<dbReference type="Gene3D" id="1.10.489.10">
    <property type="entry name" value="Chloroperoxidase-like"/>
    <property type="match status" value="1"/>
</dbReference>
<name>A0A9W8NJI4_9PEZI</name>
<dbReference type="InterPro" id="IPR036291">
    <property type="entry name" value="NAD(P)-bd_dom_sf"/>
</dbReference>
<protein>
    <submittedName>
        <fullName evidence="5">Heme-thiolate peroxidase</fullName>
        <ecNumber evidence="5">1.11.2.1</ecNumber>
    </submittedName>
</protein>
<dbReference type="EC" id="1.11.2.1" evidence="5"/>
<reference evidence="5" key="1">
    <citation type="submission" date="2022-07" db="EMBL/GenBank/DDBJ databases">
        <title>Genome Sequence of Xylaria arbuscula.</title>
        <authorList>
            <person name="Buettner E."/>
        </authorList>
    </citation>
    <scope>NUCLEOTIDE SEQUENCE</scope>
    <source>
        <strain evidence="5">VT107</strain>
    </source>
</reference>
<dbReference type="InterPro" id="IPR021514">
    <property type="entry name" value="DUF3176"/>
</dbReference>
<dbReference type="InterPro" id="IPR021858">
    <property type="entry name" value="Fun_TF"/>
</dbReference>
<dbReference type="InterPro" id="IPR036851">
    <property type="entry name" value="Chloroperoxidase-like_sf"/>
</dbReference>
<comment type="caution">
    <text evidence="5">The sequence shown here is derived from an EMBL/GenBank/DDBJ whole genome shotgun (WGS) entry which is preliminary data.</text>
</comment>
<gene>
    <name evidence="5" type="ORF">NPX13_g2266</name>
</gene>
<feature type="signal peptide" evidence="3">
    <location>
        <begin position="1"/>
        <end position="18"/>
    </location>
</feature>
<keyword evidence="5" id="KW-0575">Peroxidase</keyword>
<keyword evidence="3" id="KW-0732">Signal</keyword>